<dbReference type="InterPro" id="IPR000847">
    <property type="entry name" value="LysR_HTH_N"/>
</dbReference>
<dbReference type="PRINTS" id="PR00039">
    <property type="entry name" value="HTHLYSR"/>
</dbReference>
<dbReference type="InterPro" id="IPR036388">
    <property type="entry name" value="WH-like_DNA-bd_sf"/>
</dbReference>
<name>A0A5M6IB41_9PROT</name>
<protein>
    <submittedName>
        <fullName evidence="6">LysR family transcriptional regulator</fullName>
    </submittedName>
</protein>
<evidence type="ECO:0000256" key="3">
    <source>
        <dbReference type="ARBA" id="ARBA00023125"/>
    </source>
</evidence>
<dbReference type="SUPFAM" id="SSF46785">
    <property type="entry name" value="Winged helix' DNA-binding domain"/>
    <property type="match status" value="1"/>
</dbReference>
<dbReference type="PANTHER" id="PTHR30126">
    <property type="entry name" value="HTH-TYPE TRANSCRIPTIONAL REGULATOR"/>
    <property type="match status" value="1"/>
</dbReference>
<evidence type="ECO:0000313" key="7">
    <source>
        <dbReference type="Proteomes" id="UP000324065"/>
    </source>
</evidence>
<dbReference type="PROSITE" id="PS50931">
    <property type="entry name" value="HTH_LYSR"/>
    <property type="match status" value="1"/>
</dbReference>
<accession>A0A5M6IB41</accession>
<dbReference type="InterPro" id="IPR005119">
    <property type="entry name" value="LysR_subst-bd"/>
</dbReference>
<dbReference type="Gene3D" id="3.40.190.290">
    <property type="match status" value="1"/>
</dbReference>
<feature type="domain" description="HTH lysR-type" evidence="5">
    <location>
        <begin position="10"/>
        <end position="67"/>
    </location>
</feature>
<evidence type="ECO:0000259" key="5">
    <source>
        <dbReference type="PROSITE" id="PS50931"/>
    </source>
</evidence>
<dbReference type="Pfam" id="PF03466">
    <property type="entry name" value="LysR_substrate"/>
    <property type="match status" value="1"/>
</dbReference>
<dbReference type="PANTHER" id="PTHR30126:SF91">
    <property type="entry name" value="LYSR FAMILY TRANSCRIPTIONAL REGULATOR"/>
    <property type="match status" value="1"/>
</dbReference>
<keyword evidence="4" id="KW-0804">Transcription</keyword>
<dbReference type="OrthoDB" id="7506954at2"/>
<keyword evidence="7" id="KW-1185">Reference proteome</keyword>
<dbReference type="GO" id="GO:0003700">
    <property type="term" value="F:DNA-binding transcription factor activity"/>
    <property type="evidence" value="ECO:0007669"/>
    <property type="project" value="InterPro"/>
</dbReference>
<dbReference type="InterPro" id="IPR036390">
    <property type="entry name" value="WH_DNA-bd_sf"/>
</dbReference>
<comment type="caution">
    <text evidence="6">The sequence shown here is derived from an EMBL/GenBank/DDBJ whole genome shotgun (WGS) entry which is preliminary data.</text>
</comment>
<dbReference type="GO" id="GO:0000976">
    <property type="term" value="F:transcription cis-regulatory region binding"/>
    <property type="evidence" value="ECO:0007669"/>
    <property type="project" value="TreeGrafter"/>
</dbReference>
<sequence length="323" mass="35701">MPDGFVRREFDWNLLHTFVVIVEERSITRAANRLLLRQPSVSNALKRLEDRLGQPLIDRAPGRFELTDAGRILYRECQHICGAIGRLGHLMATGRTEVSGHIRLLLASHVVFPPLNAVMARFHAAHPLVTLEHEVARSAVVAQNVLSRQASAGIGLVASPNPQLRYRPLFREHFGFFCGPSHRLFGRRDLTAADLRDEPFVSFSTDTPTDALRAIALLRAHHGLTGRTVGTSSNLEEVRRMIIAGLGVGPLPVHVVERDVRDGLLWRLPPYDDVRGPGGPAPVDIFLVTNPRTTLSQAERLFLTMLNAHADTAPGGFFVYPAP</sequence>
<reference evidence="6 7" key="1">
    <citation type="submission" date="2019-09" db="EMBL/GenBank/DDBJ databases">
        <title>Genome sequence of Roseospira marina, one of the more divergent members of the non-sulfur purple photosynthetic bacterial family, the Rhodospirillaceae.</title>
        <authorList>
            <person name="Meyer T."/>
            <person name="Kyndt J."/>
        </authorList>
    </citation>
    <scope>NUCLEOTIDE SEQUENCE [LARGE SCALE GENOMIC DNA]</scope>
    <source>
        <strain evidence="6 7">DSM 15113</strain>
    </source>
</reference>
<dbReference type="Gene3D" id="1.10.10.10">
    <property type="entry name" value="Winged helix-like DNA-binding domain superfamily/Winged helix DNA-binding domain"/>
    <property type="match status" value="1"/>
</dbReference>
<evidence type="ECO:0000256" key="2">
    <source>
        <dbReference type="ARBA" id="ARBA00023015"/>
    </source>
</evidence>
<organism evidence="6 7">
    <name type="scientific">Roseospira marina</name>
    <dbReference type="NCBI Taxonomy" id="140057"/>
    <lineage>
        <taxon>Bacteria</taxon>
        <taxon>Pseudomonadati</taxon>
        <taxon>Pseudomonadota</taxon>
        <taxon>Alphaproteobacteria</taxon>
        <taxon>Rhodospirillales</taxon>
        <taxon>Rhodospirillaceae</taxon>
        <taxon>Roseospira</taxon>
    </lineage>
</organism>
<evidence type="ECO:0000256" key="1">
    <source>
        <dbReference type="ARBA" id="ARBA00009437"/>
    </source>
</evidence>
<gene>
    <name evidence="6" type="ORF">F1188_10710</name>
</gene>
<evidence type="ECO:0000313" key="6">
    <source>
        <dbReference type="EMBL" id="KAA5605514.1"/>
    </source>
</evidence>
<proteinExistence type="inferred from homology"/>
<dbReference type="Proteomes" id="UP000324065">
    <property type="component" value="Unassembled WGS sequence"/>
</dbReference>
<dbReference type="AlphaFoldDB" id="A0A5M6IB41"/>
<keyword evidence="2" id="KW-0805">Transcription regulation</keyword>
<evidence type="ECO:0000256" key="4">
    <source>
        <dbReference type="ARBA" id="ARBA00023163"/>
    </source>
</evidence>
<dbReference type="SUPFAM" id="SSF53850">
    <property type="entry name" value="Periplasmic binding protein-like II"/>
    <property type="match status" value="1"/>
</dbReference>
<dbReference type="CDD" id="cd05466">
    <property type="entry name" value="PBP2_LTTR_substrate"/>
    <property type="match status" value="1"/>
</dbReference>
<dbReference type="EMBL" id="VWPJ01000009">
    <property type="protein sequence ID" value="KAA5605514.1"/>
    <property type="molecule type" value="Genomic_DNA"/>
</dbReference>
<keyword evidence="3" id="KW-0238">DNA-binding</keyword>
<comment type="similarity">
    <text evidence="1">Belongs to the LysR transcriptional regulatory family.</text>
</comment>
<dbReference type="Pfam" id="PF00126">
    <property type="entry name" value="HTH_1"/>
    <property type="match status" value="1"/>
</dbReference>